<sequence length="121" mass="12945">MSYGFWTFTGATASYFVTHPIDSEFYPVQRLGIAFQTAVVGLSSLAAGIFGFTALGIFLLGIRVAVGISSGELDPQKQSDDETVRQSTAEKVRDILTKDPVDVVMAARRAKEKAAAAVAQK</sequence>
<accession>A0A7S3MFI7</accession>
<organism evidence="2">
    <name type="scientific">Spumella elongata</name>
    <dbReference type="NCBI Taxonomy" id="89044"/>
    <lineage>
        <taxon>Eukaryota</taxon>
        <taxon>Sar</taxon>
        <taxon>Stramenopiles</taxon>
        <taxon>Ochrophyta</taxon>
        <taxon>Chrysophyceae</taxon>
        <taxon>Chromulinales</taxon>
        <taxon>Chromulinaceae</taxon>
        <taxon>Spumella</taxon>
    </lineage>
</organism>
<feature type="transmembrane region" description="Helical" evidence="1">
    <location>
        <begin position="33"/>
        <end position="60"/>
    </location>
</feature>
<keyword evidence="1" id="KW-0812">Transmembrane</keyword>
<keyword evidence="1" id="KW-1133">Transmembrane helix</keyword>
<reference evidence="2" key="1">
    <citation type="submission" date="2021-01" db="EMBL/GenBank/DDBJ databases">
        <authorList>
            <person name="Corre E."/>
            <person name="Pelletier E."/>
            <person name="Niang G."/>
            <person name="Scheremetjew M."/>
            <person name="Finn R."/>
            <person name="Kale V."/>
            <person name="Holt S."/>
            <person name="Cochrane G."/>
            <person name="Meng A."/>
            <person name="Brown T."/>
            <person name="Cohen L."/>
        </authorList>
    </citation>
    <scope>NUCLEOTIDE SEQUENCE</scope>
    <source>
        <strain evidence="2">CCAP 955/1</strain>
    </source>
</reference>
<dbReference type="Pfam" id="PF11282">
    <property type="entry name" value="DUF3082"/>
    <property type="match status" value="1"/>
</dbReference>
<protein>
    <submittedName>
        <fullName evidence="2">Uncharacterized protein</fullName>
    </submittedName>
</protein>
<proteinExistence type="predicted"/>
<dbReference type="InterPro" id="IPR021434">
    <property type="entry name" value="DUF3082"/>
</dbReference>
<evidence type="ECO:0000256" key="1">
    <source>
        <dbReference type="SAM" id="Phobius"/>
    </source>
</evidence>
<name>A0A7S3MFI7_9STRA</name>
<evidence type="ECO:0000313" key="2">
    <source>
        <dbReference type="EMBL" id="CAE0299424.1"/>
    </source>
</evidence>
<gene>
    <name evidence="2" type="ORF">SELO1098_LOCUS28278</name>
</gene>
<dbReference type="EMBL" id="HBIC01055049">
    <property type="protein sequence ID" value="CAE0299424.1"/>
    <property type="molecule type" value="Transcribed_RNA"/>
</dbReference>
<keyword evidence="1" id="KW-0472">Membrane</keyword>
<dbReference type="AlphaFoldDB" id="A0A7S3MFI7"/>